<dbReference type="AlphaFoldDB" id="A0A319EHE1"/>
<reference evidence="2 3" key="1">
    <citation type="submission" date="2018-02" db="EMBL/GenBank/DDBJ databases">
        <title>The genomes of Aspergillus section Nigri reveals drivers in fungal speciation.</title>
        <authorList>
            <consortium name="DOE Joint Genome Institute"/>
            <person name="Vesth T.C."/>
            <person name="Nybo J."/>
            <person name="Theobald S."/>
            <person name="Brandl J."/>
            <person name="Frisvad J.C."/>
            <person name="Nielsen K.F."/>
            <person name="Lyhne E.K."/>
            <person name="Kogle M.E."/>
            <person name="Kuo A."/>
            <person name="Riley R."/>
            <person name="Clum A."/>
            <person name="Nolan M."/>
            <person name="Lipzen A."/>
            <person name="Salamov A."/>
            <person name="Henrissat B."/>
            <person name="Wiebenga A."/>
            <person name="De vries R.P."/>
            <person name="Grigoriev I.V."/>
            <person name="Mortensen U.H."/>
            <person name="Andersen M.R."/>
            <person name="Baker S.E."/>
        </authorList>
    </citation>
    <scope>NUCLEOTIDE SEQUENCE [LARGE SCALE GENOMIC DNA]</scope>
    <source>
        <strain evidence="2 3">CBS 121057</strain>
    </source>
</reference>
<evidence type="ECO:0000259" key="1">
    <source>
        <dbReference type="Pfam" id="PF13391"/>
    </source>
</evidence>
<name>A0A319EHE1_ASPSB</name>
<keyword evidence="3" id="KW-1185">Reference proteome</keyword>
<dbReference type="Pfam" id="PF13391">
    <property type="entry name" value="HNH_2"/>
    <property type="match status" value="1"/>
</dbReference>
<accession>A0A319EHE1</accession>
<protein>
    <recommendedName>
        <fullName evidence="1">HNH nuclease domain-containing protein</fullName>
    </recommendedName>
</protein>
<dbReference type="STRING" id="1448318.A0A319EHE1"/>
<dbReference type="OrthoDB" id="2142759at2759"/>
<feature type="domain" description="HNH nuclease" evidence="1">
    <location>
        <begin position="142"/>
        <end position="217"/>
    </location>
</feature>
<organism evidence="2 3">
    <name type="scientific">Aspergillus sclerotiicarbonarius (strain CBS 121057 / IBT 28362)</name>
    <dbReference type="NCBI Taxonomy" id="1448318"/>
    <lineage>
        <taxon>Eukaryota</taxon>
        <taxon>Fungi</taxon>
        <taxon>Dikarya</taxon>
        <taxon>Ascomycota</taxon>
        <taxon>Pezizomycotina</taxon>
        <taxon>Eurotiomycetes</taxon>
        <taxon>Eurotiomycetidae</taxon>
        <taxon>Eurotiales</taxon>
        <taxon>Aspergillaceae</taxon>
        <taxon>Aspergillus</taxon>
        <taxon>Aspergillus subgen. Circumdati</taxon>
    </lineage>
</organism>
<gene>
    <name evidence="2" type="ORF">BO78DRAFT_415302</name>
</gene>
<evidence type="ECO:0000313" key="2">
    <source>
        <dbReference type="EMBL" id="PYI09742.1"/>
    </source>
</evidence>
<dbReference type="InterPro" id="IPR003615">
    <property type="entry name" value="HNH_nuc"/>
</dbReference>
<evidence type="ECO:0000313" key="3">
    <source>
        <dbReference type="Proteomes" id="UP000248423"/>
    </source>
</evidence>
<dbReference type="VEuPathDB" id="FungiDB:BO78DRAFT_415302"/>
<dbReference type="Proteomes" id="UP000248423">
    <property type="component" value="Unassembled WGS sequence"/>
</dbReference>
<sequence length="319" mass="35782">MSRPFQIPQLHGVSRNIHIFDGHGAYLGGNLSGGYQNDPPQLTTAMFCEMCDHFLRFESRRTSWYLYALGNDNTIGERVSRDNAYLRPGKYAVLSRSGRPLGVHVTDEQPIRRVLTPQPPSSRLRANQAHFRDTLQRRDGGCVITGRRGSPEEPWLGMIAAHIYPVSRLTSWNQNGYSRWVTDTTDPRLIAPNGLFSAQNGLLLDSTTHSFFDRFKVAHGHKVVVFTRDSQQVGGRVLSPTTRPSRDRNLTVSDDLLRWHFHQAILTNMKGSGERQWDLDYAGGDPMNIILAHEDAGDIMEAELATRLGAYAGETVPAE</sequence>
<proteinExistence type="predicted"/>
<dbReference type="EMBL" id="KZ826325">
    <property type="protein sequence ID" value="PYI09742.1"/>
    <property type="molecule type" value="Genomic_DNA"/>
</dbReference>